<dbReference type="InterPro" id="IPR043183">
    <property type="entry name" value="DNJB2/6-like"/>
</dbReference>
<dbReference type="InterPro" id="IPR018253">
    <property type="entry name" value="DnaJ_domain_CS"/>
</dbReference>
<dbReference type="CDD" id="cd06257">
    <property type="entry name" value="DnaJ"/>
    <property type="match status" value="1"/>
</dbReference>
<dbReference type="PROSITE" id="PS50076">
    <property type="entry name" value="DNAJ_2"/>
    <property type="match status" value="1"/>
</dbReference>
<feature type="region of interest" description="Disordered" evidence="2">
    <location>
        <begin position="206"/>
        <end position="238"/>
    </location>
</feature>
<dbReference type="FunFam" id="1.10.287.110:FF:000106">
    <property type="entry name" value="Putative heat shock protein-like protein"/>
    <property type="match status" value="1"/>
</dbReference>
<dbReference type="Pfam" id="PF00226">
    <property type="entry name" value="DnaJ"/>
    <property type="match status" value="1"/>
</dbReference>
<dbReference type="EMBL" id="JALNTZ010002188">
    <property type="protein sequence ID" value="KAJ3619889.1"/>
    <property type="molecule type" value="Genomic_DNA"/>
</dbReference>
<name>A0AA38LZM3_9CUCU</name>
<dbReference type="PROSITE" id="PS00636">
    <property type="entry name" value="DNAJ_1"/>
    <property type="match status" value="1"/>
</dbReference>
<dbReference type="PANTHER" id="PTHR45168:SF3">
    <property type="entry name" value="DNAJ HEAT SHOCK PROTEIN FAMILY (HSP40) MEMBER B2"/>
    <property type="match status" value="1"/>
</dbReference>
<dbReference type="PRINTS" id="PR00625">
    <property type="entry name" value="JDOMAIN"/>
</dbReference>
<organism evidence="4 5">
    <name type="scientific">Zophobas morio</name>
    <dbReference type="NCBI Taxonomy" id="2755281"/>
    <lineage>
        <taxon>Eukaryota</taxon>
        <taxon>Metazoa</taxon>
        <taxon>Ecdysozoa</taxon>
        <taxon>Arthropoda</taxon>
        <taxon>Hexapoda</taxon>
        <taxon>Insecta</taxon>
        <taxon>Pterygota</taxon>
        <taxon>Neoptera</taxon>
        <taxon>Endopterygota</taxon>
        <taxon>Coleoptera</taxon>
        <taxon>Polyphaga</taxon>
        <taxon>Cucujiformia</taxon>
        <taxon>Tenebrionidae</taxon>
        <taxon>Zophobas</taxon>
    </lineage>
</organism>
<dbReference type="AlphaFoldDB" id="A0AA38LZM3"/>
<evidence type="ECO:0000313" key="4">
    <source>
        <dbReference type="EMBL" id="KAJ3619889.1"/>
    </source>
</evidence>
<comment type="caution">
    <text evidence="4">The sequence shown here is derived from an EMBL/GenBank/DDBJ whole genome shotgun (WGS) entry which is preliminary data.</text>
</comment>
<dbReference type="GO" id="GO:0051082">
    <property type="term" value="F:unfolded protein binding"/>
    <property type="evidence" value="ECO:0007669"/>
    <property type="project" value="InterPro"/>
</dbReference>
<dbReference type="InterPro" id="IPR001623">
    <property type="entry name" value="DnaJ_domain"/>
</dbReference>
<dbReference type="GO" id="GO:0030544">
    <property type="term" value="F:Hsp70 protein binding"/>
    <property type="evidence" value="ECO:0007669"/>
    <property type="project" value="InterPro"/>
</dbReference>
<proteinExistence type="predicted"/>
<accession>A0AA38LZM3</accession>
<dbReference type="Proteomes" id="UP001168821">
    <property type="component" value="Unassembled WGS sequence"/>
</dbReference>
<evidence type="ECO:0000259" key="3">
    <source>
        <dbReference type="PROSITE" id="PS50076"/>
    </source>
</evidence>
<dbReference type="SMART" id="SM00271">
    <property type="entry name" value="DnaJ"/>
    <property type="match status" value="1"/>
</dbReference>
<dbReference type="SUPFAM" id="SSF46565">
    <property type="entry name" value="Chaperone J-domain"/>
    <property type="match status" value="1"/>
</dbReference>
<sequence>MNLDFYEVLEISRDASTQEIKKAYHKLALKWHPDKNPHNRNKAEEKFKQISEAYEVLSDPEKRKIFDKYGKDGLNYGSDGFGDPSGGRFQFHDPYEIFRQFFGPTSPFMQDFFPSSARGRHWDPFASFEESSFGISGGGFGGFGGGFAHHMTSHMGGGSHMSSVQTQIVNGQQRTVRTEVRNGVKTVTVEENGRITEKYVNDVPQLVGGRETSGGSLEYSVEGDAYAEKTPRSSYQSR</sequence>
<evidence type="ECO:0000256" key="2">
    <source>
        <dbReference type="SAM" id="MobiDB-lite"/>
    </source>
</evidence>
<keyword evidence="1" id="KW-0143">Chaperone</keyword>
<dbReference type="InterPro" id="IPR036869">
    <property type="entry name" value="J_dom_sf"/>
</dbReference>
<reference evidence="4" key="1">
    <citation type="journal article" date="2023" name="G3 (Bethesda)">
        <title>Whole genome assemblies of Zophobas morio and Tenebrio molitor.</title>
        <authorList>
            <person name="Kaur S."/>
            <person name="Stinson S.A."/>
            <person name="diCenzo G.C."/>
        </authorList>
    </citation>
    <scope>NUCLEOTIDE SEQUENCE</scope>
    <source>
        <strain evidence="4">QUZm001</strain>
    </source>
</reference>
<feature type="domain" description="J" evidence="3">
    <location>
        <begin position="4"/>
        <end position="70"/>
    </location>
</feature>
<evidence type="ECO:0000313" key="5">
    <source>
        <dbReference type="Proteomes" id="UP001168821"/>
    </source>
</evidence>
<protein>
    <recommendedName>
        <fullName evidence="3">J domain-containing protein</fullName>
    </recommendedName>
</protein>
<evidence type="ECO:0000256" key="1">
    <source>
        <dbReference type="ARBA" id="ARBA00023186"/>
    </source>
</evidence>
<gene>
    <name evidence="4" type="ORF">Zmor_008704</name>
</gene>
<dbReference type="Gene3D" id="1.10.287.110">
    <property type="entry name" value="DnaJ domain"/>
    <property type="match status" value="1"/>
</dbReference>
<keyword evidence="5" id="KW-1185">Reference proteome</keyword>
<dbReference type="PANTHER" id="PTHR45168">
    <property type="entry name" value="DNAJ HOMOLOG SUBFAMILY B MEMBER 2"/>
    <property type="match status" value="1"/>
</dbReference>